<feature type="transmembrane region" description="Helical" evidence="1">
    <location>
        <begin position="537"/>
        <end position="556"/>
    </location>
</feature>
<dbReference type="Proteomes" id="UP000054279">
    <property type="component" value="Unassembled WGS sequence"/>
</dbReference>
<evidence type="ECO:0000313" key="3">
    <source>
        <dbReference type="Proteomes" id="UP000054279"/>
    </source>
</evidence>
<keyword evidence="3" id="KW-1185">Reference proteome</keyword>
<feature type="transmembrane region" description="Helical" evidence="1">
    <location>
        <begin position="31"/>
        <end position="54"/>
    </location>
</feature>
<protein>
    <submittedName>
        <fullName evidence="2">Uncharacterized protein</fullName>
    </submittedName>
</protein>
<evidence type="ECO:0000313" key="2">
    <source>
        <dbReference type="EMBL" id="KIJ31850.1"/>
    </source>
</evidence>
<dbReference type="AlphaFoldDB" id="A0A0C9V2W4"/>
<gene>
    <name evidence="2" type="ORF">M422DRAFT_266465</name>
</gene>
<dbReference type="EMBL" id="KN837236">
    <property type="protein sequence ID" value="KIJ31850.1"/>
    <property type="molecule type" value="Genomic_DNA"/>
</dbReference>
<proteinExistence type="predicted"/>
<accession>A0A0C9V2W4</accession>
<keyword evidence="1" id="KW-1133">Transmembrane helix</keyword>
<organism evidence="2 3">
    <name type="scientific">Sphaerobolus stellatus (strain SS14)</name>
    <dbReference type="NCBI Taxonomy" id="990650"/>
    <lineage>
        <taxon>Eukaryota</taxon>
        <taxon>Fungi</taxon>
        <taxon>Dikarya</taxon>
        <taxon>Basidiomycota</taxon>
        <taxon>Agaricomycotina</taxon>
        <taxon>Agaricomycetes</taxon>
        <taxon>Phallomycetidae</taxon>
        <taxon>Geastrales</taxon>
        <taxon>Sphaerobolaceae</taxon>
        <taxon>Sphaerobolus</taxon>
    </lineage>
</organism>
<name>A0A0C9V2W4_SPHS4</name>
<keyword evidence="1" id="KW-0472">Membrane</keyword>
<keyword evidence="1" id="KW-0812">Transmembrane</keyword>
<evidence type="ECO:0000256" key="1">
    <source>
        <dbReference type="SAM" id="Phobius"/>
    </source>
</evidence>
<reference evidence="2 3" key="1">
    <citation type="submission" date="2014-06" db="EMBL/GenBank/DDBJ databases">
        <title>Evolutionary Origins and Diversification of the Mycorrhizal Mutualists.</title>
        <authorList>
            <consortium name="DOE Joint Genome Institute"/>
            <consortium name="Mycorrhizal Genomics Consortium"/>
            <person name="Kohler A."/>
            <person name="Kuo A."/>
            <person name="Nagy L.G."/>
            <person name="Floudas D."/>
            <person name="Copeland A."/>
            <person name="Barry K.W."/>
            <person name="Cichocki N."/>
            <person name="Veneault-Fourrey C."/>
            <person name="LaButti K."/>
            <person name="Lindquist E.A."/>
            <person name="Lipzen A."/>
            <person name="Lundell T."/>
            <person name="Morin E."/>
            <person name="Murat C."/>
            <person name="Riley R."/>
            <person name="Ohm R."/>
            <person name="Sun H."/>
            <person name="Tunlid A."/>
            <person name="Henrissat B."/>
            <person name="Grigoriev I.V."/>
            <person name="Hibbett D.S."/>
            <person name="Martin F."/>
        </authorList>
    </citation>
    <scope>NUCLEOTIDE SEQUENCE [LARGE SCALE GENOMIC DNA]</scope>
    <source>
        <strain evidence="2 3">SS14</strain>
    </source>
</reference>
<dbReference type="HOGENOM" id="CLU_034493_0_0_1"/>
<sequence length="593" mass="64643">MSLRETFHTLMPLHTPSKASSNLAPERKSPLFGFLRLAAFCILEGGFFALALVCQRKGSIPLQFSVKNQAENSTIHTFLSDGFAGKWTILSNAWHLLAISLGGSIILETFVKEWSSRDIVSLQDLKERCNDKVFSPLASHQHRLLYSYHNRATISFRFACLASLGMIALKAVAPGSISSEDVPYQVQQGLPIGVFLHDFPDDDGSNSMKLSTLLLSLDRSALIVRTEQVEMQVYGYHVPSQSVAAWPVPSNSSIEFEGRYDSDIINFKYACHWEQPQFNEPGIISAGGLQWDGTIFQLLNSSAPVSDSNHNDGSAILPLLQVPDSLSTLLSISAYMFLGGNDNTSAIDLSGLPVFQNGSKISASTPDLLHPDEITVTARLATVLVCQPQLWRFGGSVKIDLIDNSLSTFPRGEEEIGNISDEAVNILFSLALYQSIAQADPIAEGQSDGNGDRVRVNFAATKLFIGDPVDWSNANGTKPLDLDKIASNMNEFMTSAAKGLAQGYRAAGGDTSEAKYENRTVPAQWSIYQMQLVANRLPLFGGIALFALIIPLLVALHMSAIHHPDRMTFELTNILHVVEGLGINASDALLKDN</sequence>